<keyword evidence="5" id="KW-1185">Reference proteome</keyword>
<gene>
    <name evidence="3" type="ORF">DME_LOCUS10829</name>
</gene>
<evidence type="ECO:0000256" key="1">
    <source>
        <dbReference type="SAM" id="MobiDB-lite"/>
    </source>
</evidence>
<dbReference type="SUPFAM" id="SSF46774">
    <property type="entry name" value="ARID-like"/>
    <property type="match status" value="1"/>
</dbReference>
<feature type="region of interest" description="Disordered" evidence="1">
    <location>
        <begin position="26"/>
        <end position="54"/>
    </location>
</feature>
<dbReference type="InterPro" id="IPR036431">
    <property type="entry name" value="ARID_dom_sf"/>
</dbReference>
<dbReference type="GO" id="GO:0005654">
    <property type="term" value="C:nucleoplasm"/>
    <property type="evidence" value="ECO:0007669"/>
    <property type="project" value="TreeGrafter"/>
</dbReference>
<feature type="region of interest" description="Disordered" evidence="1">
    <location>
        <begin position="522"/>
        <end position="544"/>
    </location>
</feature>
<evidence type="ECO:0000259" key="2">
    <source>
        <dbReference type="PROSITE" id="PS51011"/>
    </source>
</evidence>
<dbReference type="Pfam" id="PF01388">
    <property type="entry name" value="ARID"/>
    <property type="match status" value="1"/>
</dbReference>
<evidence type="ECO:0000313" key="5">
    <source>
        <dbReference type="Proteomes" id="UP000274756"/>
    </source>
</evidence>
<protein>
    <submittedName>
        <fullName evidence="6">ARID domain-containing protein</fullName>
    </submittedName>
</protein>
<feature type="compositionally biased region" description="Low complexity" evidence="1">
    <location>
        <begin position="271"/>
        <end position="293"/>
    </location>
</feature>
<dbReference type="PANTHER" id="PTHR12656:SF5">
    <property type="entry name" value="TRITHORAX GROUP PROTEIN OSA"/>
    <property type="match status" value="1"/>
</dbReference>
<feature type="compositionally biased region" description="Polar residues" evidence="1">
    <location>
        <begin position="529"/>
        <end position="544"/>
    </location>
</feature>
<dbReference type="Gene3D" id="1.10.150.60">
    <property type="entry name" value="ARID DNA-binding domain"/>
    <property type="match status" value="1"/>
</dbReference>
<feature type="region of interest" description="Disordered" evidence="1">
    <location>
        <begin position="124"/>
        <end position="189"/>
    </location>
</feature>
<dbReference type="SMART" id="SM01014">
    <property type="entry name" value="ARID"/>
    <property type="match status" value="1"/>
</dbReference>
<feature type="compositionally biased region" description="Polar residues" evidence="1">
    <location>
        <begin position="334"/>
        <end position="354"/>
    </location>
</feature>
<dbReference type="InterPro" id="IPR001606">
    <property type="entry name" value="ARID_dom"/>
</dbReference>
<sequence>MKIIGNFSSELYKKFLETSLPIANGNFTSSNDGSGKVKQKTVNTSSSNSSSSINSAEVIYSASSSVGQQQIPLTTTAHLPSTSSVRMDASQNSHGRASARSSYPSPQNYIHLHLNAIQPQQLPTASAQQQQLAGVPQKVPTGATLSHPQQQQQHINAGLPPQQVPSQIHQQISGMQSVQQQPGYPPGMYQGYWQSQQATRCMQPGGNPPTHSMHYYQPQVAQPAFGGFNMNVGRVMHSSGKMSSQMQQMDLQQRMPNGPGVHMEWQAKMIQQQKDAQLQQQQQQNACQSSTASNVPASHTTGAQTAPSPSGASSVIDESLDESKSPISWPRTPAQHSQGQRTPVGSVRSSTPAMNMNKSKESIIDKLVGPVTVTNPESFMPTRRSFFEKLVMFLDSQKMHSMHVQKNAKKVLYLQNEPITQVPQVSKQPIDLHRLYLAVRQRGGFEQVTRDKTWKLICSEANPEMSESSAAGYQLRRHYQRYLLALECLETGRNANDAVAFAEKLKKKKRCEKDSLPQQYPGPVAFLGSRSSVVPPQMKSSNNW</sequence>
<dbReference type="GO" id="GO:0045893">
    <property type="term" value="P:positive regulation of DNA-templated transcription"/>
    <property type="evidence" value="ECO:0007669"/>
    <property type="project" value="TreeGrafter"/>
</dbReference>
<proteinExistence type="predicted"/>
<dbReference type="GO" id="GO:0016514">
    <property type="term" value="C:SWI/SNF complex"/>
    <property type="evidence" value="ECO:0007669"/>
    <property type="project" value="InterPro"/>
</dbReference>
<dbReference type="AlphaFoldDB" id="A0A0N4UPY8"/>
<feature type="region of interest" description="Disordered" evidence="1">
    <location>
        <begin position="75"/>
        <end position="103"/>
    </location>
</feature>
<feature type="compositionally biased region" description="Low complexity" evidence="1">
    <location>
        <begin position="45"/>
        <end position="54"/>
    </location>
</feature>
<dbReference type="GO" id="GO:0071565">
    <property type="term" value="C:nBAF complex"/>
    <property type="evidence" value="ECO:0007669"/>
    <property type="project" value="TreeGrafter"/>
</dbReference>
<dbReference type="GO" id="GO:0031491">
    <property type="term" value="F:nucleosome binding"/>
    <property type="evidence" value="ECO:0007669"/>
    <property type="project" value="TreeGrafter"/>
</dbReference>
<dbReference type="GO" id="GO:0003677">
    <property type="term" value="F:DNA binding"/>
    <property type="evidence" value="ECO:0007669"/>
    <property type="project" value="InterPro"/>
</dbReference>
<evidence type="ECO:0000313" key="3">
    <source>
        <dbReference type="EMBL" id="VDN60856.1"/>
    </source>
</evidence>
<name>A0A0N4UPY8_DRAME</name>
<dbReference type="GO" id="GO:0006357">
    <property type="term" value="P:regulation of transcription by RNA polymerase II"/>
    <property type="evidence" value="ECO:0007669"/>
    <property type="project" value="TreeGrafter"/>
</dbReference>
<dbReference type="EMBL" id="UYYG01001253">
    <property type="protein sequence ID" value="VDN60856.1"/>
    <property type="molecule type" value="Genomic_DNA"/>
</dbReference>
<dbReference type="GO" id="GO:0035060">
    <property type="term" value="C:brahma complex"/>
    <property type="evidence" value="ECO:0007669"/>
    <property type="project" value="InterPro"/>
</dbReference>
<evidence type="ECO:0000313" key="4">
    <source>
        <dbReference type="Proteomes" id="UP000038040"/>
    </source>
</evidence>
<feature type="compositionally biased region" description="Polar residues" evidence="1">
    <location>
        <begin position="294"/>
        <end position="313"/>
    </location>
</feature>
<dbReference type="InterPro" id="IPR021906">
    <property type="entry name" value="BAF250/Osa"/>
</dbReference>
<dbReference type="SMART" id="SM00501">
    <property type="entry name" value="BRIGHT"/>
    <property type="match status" value="1"/>
</dbReference>
<dbReference type="PROSITE" id="PS51011">
    <property type="entry name" value="ARID"/>
    <property type="match status" value="1"/>
</dbReference>
<feature type="compositionally biased region" description="Low complexity" evidence="1">
    <location>
        <begin position="170"/>
        <end position="189"/>
    </location>
</feature>
<dbReference type="GO" id="GO:0006338">
    <property type="term" value="P:chromatin remodeling"/>
    <property type="evidence" value="ECO:0007669"/>
    <property type="project" value="InterPro"/>
</dbReference>
<dbReference type="WBParaSite" id="DME_0001005001-mRNA-1">
    <property type="protein sequence ID" value="DME_0001005001-mRNA-1"/>
    <property type="gene ID" value="DME_0001005001"/>
</dbReference>
<feature type="domain" description="ARID" evidence="2">
    <location>
        <begin position="380"/>
        <end position="491"/>
    </location>
</feature>
<feature type="region of interest" description="Disordered" evidence="1">
    <location>
        <begin position="270"/>
        <end position="354"/>
    </location>
</feature>
<feature type="compositionally biased region" description="Low complexity" evidence="1">
    <location>
        <begin position="124"/>
        <end position="133"/>
    </location>
</feature>
<dbReference type="OrthoDB" id="8709537at2759"/>
<evidence type="ECO:0000313" key="6">
    <source>
        <dbReference type="WBParaSite" id="DME_0001005001-mRNA-1"/>
    </source>
</evidence>
<reference evidence="6" key="1">
    <citation type="submission" date="2017-02" db="UniProtKB">
        <authorList>
            <consortium name="WormBaseParasite"/>
        </authorList>
    </citation>
    <scope>IDENTIFICATION</scope>
</reference>
<accession>A0A0N4UPY8</accession>
<dbReference type="Proteomes" id="UP000038040">
    <property type="component" value="Unplaced"/>
</dbReference>
<organism evidence="4 6">
    <name type="scientific">Dracunculus medinensis</name>
    <name type="common">Guinea worm</name>
    <dbReference type="NCBI Taxonomy" id="318479"/>
    <lineage>
        <taxon>Eukaryota</taxon>
        <taxon>Metazoa</taxon>
        <taxon>Ecdysozoa</taxon>
        <taxon>Nematoda</taxon>
        <taxon>Chromadorea</taxon>
        <taxon>Rhabditida</taxon>
        <taxon>Spirurina</taxon>
        <taxon>Dracunculoidea</taxon>
        <taxon>Dracunculidae</taxon>
        <taxon>Dracunculus</taxon>
    </lineage>
</organism>
<dbReference type="Proteomes" id="UP000274756">
    <property type="component" value="Unassembled WGS sequence"/>
</dbReference>
<dbReference type="PANTHER" id="PTHR12656">
    <property type="entry name" value="BRG-1 ASSOCIATED FACTOR 250 BAF250"/>
    <property type="match status" value="1"/>
</dbReference>
<feature type="compositionally biased region" description="Polar residues" evidence="1">
    <location>
        <begin position="143"/>
        <end position="155"/>
    </location>
</feature>
<dbReference type="STRING" id="318479.A0A0N4UPY8"/>
<reference evidence="3 5" key="2">
    <citation type="submission" date="2018-11" db="EMBL/GenBank/DDBJ databases">
        <authorList>
            <consortium name="Pathogen Informatics"/>
        </authorList>
    </citation>
    <scope>NUCLEOTIDE SEQUENCE [LARGE SCALE GENOMIC DNA]</scope>
</reference>